<protein>
    <recommendedName>
        <fullName evidence="4">DUF1295-domain-containing protein</fullName>
    </recommendedName>
</protein>
<evidence type="ECO:0000256" key="1">
    <source>
        <dbReference type="SAM" id="Phobius"/>
    </source>
</evidence>
<reference evidence="2 3" key="1">
    <citation type="submission" date="2024-07" db="EMBL/GenBank/DDBJ databases">
        <title>Draft sequence of the Neodothiora populina.</title>
        <authorList>
            <person name="Drown D.D."/>
            <person name="Schuette U.S."/>
            <person name="Buechlein A.B."/>
            <person name="Rusch D.R."/>
            <person name="Winton L.W."/>
            <person name="Adams G.A."/>
        </authorList>
    </citation>
    <scope>NUCLEOTIDE SEQUENCE [LARGE SCALE GENOMIC DNA]</scope>
    <source>
        <strain evidence="2 3">CPC 39397</strain>
    </source>
</reference>
<keyword evidence="1" id="KW-1133">Transmembrane helix</keyword>
<proteinExistence type="predicted"/>
<name>A0ABR3P2L7_9PEZI</name>
<feature type="transmembrane region" description="Helical" evidence="1">
    <location>
        <begin position="61"/>
        <end position="79"/>
    </location>
</feature>
<accession>A0ABR3P2L7</accession>
<organism evidence="2 3">
    <name type="scientific">Neodothiora populina</name>
    <dbReference type="NCBI Taxonomy" id="2781224"/>
    <lineage>
        <taxon>Eukaryota</taxon>
        <taxon>Fungi</taxon>
        <taxon>Dikarya</taxon>
        <taxon>Ascomycota</taxon>
        <taxon>Pezizomycotina</taxon>
        <taxon>Dothideomycetes</taxon>
        <taxon>Dothideomycetidae</taxon>
        <taxon>Dothideales</taxon>
        <taxon>Dothioraceae</taxon>
        <taxon>Neodothiora</taxon>
    </lineage>
</organism>
<keyword evidence="1" id="KW-0812">Transmembrane</keyword>
<dbReference type="PANTHER" id="PTHR32251">
    <property type="entry name" value="3-OXO-5-ALPHA-STEROID 4-DEHYDROGENASE"/>
    <property type="match status" value="1"/>
</dbReference>
<dbReference type="Pfam" id="PF06966">
    <property type="entry name" value="DUF1295"/>
    <property type="match status" value="1"/>
</dbReference>
<dbReference type="EMBL" id="JBFMKM010000016">
    <property type="protein sequence ID" value="KAL1296965.1"/>
    <property type="molecule type" value="Genomic_DNA"/>
</dbReference>
<keyword evidence="1" id="KW-0472">Membrane</keyword>
<comment type="caution">
    <text evidence="2">The sequence shown here is derived from an EMBL/GenBank/DDBJ whole genome shotgun (WGS) entry which is preliminary data.</text>
</comment>
<feature type="transmembrane region" description="Helical" evidence="1">
    <location>
        <begin position="163"/>
        <end position="189"/>
    </location>
</feature>
<dbReference type="InterPro" id="IPR010721">
    <property type="entry name" value="UstE-like"/>
</dbReference>
<dbReference type="Gene3D" id="1.20.120.1630">
    <property type="match status" value="1"/>
</dbReference>
<dbReference type="PANTHER" id="PTHR32251:SF23">
    <property type="entry name" value="3-OXO-5-ALPHA-STEROID 4-DEHYDROGENASE (DUF1295)"/>
    <property type="match status" value="1"/>
</dbReference>
<evidence type="ECO:0008006" key="4">
    <source>
        <dbReference type="Google" id="ProtNLM"/>
    </source>
</evidence>
<dbReference type="RefSeq" id="XP_069196647.1">
    <property type="nucleotide sequence ID" value="XM_069344228.1"/>
</dbReference>
<sequence length="356" mass="41263">MIVPPVIGQALPVVKSMVDCTDWSLTVAPFIDQLTTLPQRILDTGFAVDALKEVYISTNPLITAFAFSLAISPIFLIVAEINRNYSQVDRCWSILPSIYNAHYALWARYNGIPTQRLDNILAFSVCWSIRLTFNYWRRGGYSVGSEDYRWEIVQKYVNRFQMFLFNVVFISTTQSVLLFMITTPAYILLLASRLTGEQMQTVDLVFARVLMGFVLVEFFADQQQWDFHKAKAQYQKTAKVPHKWTRSEMDRGFCSSALWAYSRHPNFLAEQSIWLTFYQWGCWETGVLYNWTGIGAMSYLILFQGSTWLTEKISAGKYPEYKEYQKRVGKFVPKPNGGSWIDYCVAHEEELQQKKK</sequence>
<evidence type="ECO:0000313" key="3">
    <source>
        <dbReference type="Proteomes" id="UP001562354"/>
    </source>
</evidence>
<keyword evidence="3" id="KW-1185">Reference proteome</keyword>
<evidence type="ECO:0000313" key="2">
    <source>
        <dbReference type="EMBL" id="KAL1296965.1"/>
    </source>
</evidence>
<dbReference type="Proteomes" id="UP001562354">
    <property type="component" value="Unassembled WGS sequence"/>
</dbReference>
<gene>
    <name evidence="2" type="ORF">AAFC00_004565</name>
</gene>
<dbReference type="GeneID" id="95978265"/>